<feature type="domain" description="LUD" evidence="1">
    <location>
        <begin position="4"/>
        <end position="190"/>
    </location>
</feature>
<organism evidence="2">
    <name type="scientific">bioreactor metagenome</name>
    <dbReference type="NCBI Taxonomy" id="1076179"/>
    <lineage>
        <taxon>unclassified sequences</taxon>
        <taxon>metagenomes</taxon>
        <taxon>ecological metagenomes</taxon>
    </lineage>
</organism>
<evidence type="ECO:0000313" key="2">
    <source>
        <dbReference type="EMBL" id="MPM00498.1"/>
    </source>
</evidence>
<reference evidence="2" key="1">
    <citation type="submission" date="2019-08" db="EMBL/GenBank/DDBJ databases">
        <authorList>
            <person name="Kucharzyk K."/>
            <person name="Murdoch R.W."/>
            <person name="Higgins S."/>
            <person name="Loffler F."/>
        </authorList>
    </citation>
    <scope>NUCLEOTIDE SEQUENCE</scope>
</reference>
<dbReference type="Pfam" id="PF02589">
    <property type="entry name" value="LUD_dom"/>
    <property type="match status" value="1"/>
</dbReference>
<dbReference type="AlphaFoldDB" id="A0A644WAF7"/>
<sequence>MADIEKLRTNLAARGISSAFFETAAEAVEFLDGKLDKTTIGFSGSATVGQIGLYDQLSRHNRTLWHAKGDDPREGSSAPVYIASLNGVAETGELINIDGTCNRVAATLYNAQHVIFVIGVNKIAPDYDSALWRARNIAAPKNAQRLGKKTPCAVKADKCYDCKSADRICKALVVLWEKPNAVSEMEVVIINEDLGY</sequence>
<dbReference type="InterPro" id="IPR003741">
    <property type="entry name" value="LUD_dom"/>
</dbReference>
<comment type="caution">
    <text evidence="2">The sequence shown here is derived from an EMBL/GenBank/DDBJ whole genome shotgun (WGS) entry which is preliminary data.</text>
</comment>
<dbReference type="PANTHER" id="PTHR36179">
    <property type="entry name" value="LUD_DOM DOMAIN-CONTAINING PROTEIN"/>
    <property type="match status" value="1"/>
</dbReference>
<dbReference type="EMBL" id="VSSQ01000734">
    <property type="protein sequence ID" value="MPM00498.1"/>
    <property type="molecule type" value="Genomic_DNA"/>
</dbReference>
<evidence type="ECO:0000259" key="1">
    <source>
        <dbReference type="Pfam" id="PF02589"/>
    </source>
</evidence>
<name>A0A644WAF7_9ZZZZ</name>
<gene>
    <name evidence="2" type="ORF">SDC9_46724</name>
</gene>
<protein>
    <recommendedName>
        <fullName evidence="1">LUD domain-containing protein</fullName>
    </recommendedName>
</protein>
<accession>A0A644WAF7</accession>
<proteinExistence type="predicted"/>
<dbReference type="PANTHER" id="PTHR36179:SF2">
    <property type="entry name" value="LUD DOMAIN-CONTAINING PROTEIN"/>
    <property type="match status" value="1"/>
</dbReference>